<dbReference type="EC" id="3.1.11.6" evidence="5"/>
<dbReference type="AlphaFoldDB" id="A0A1M6TLB2"/>
<keyword evidence="2 5" id="KW-0540">Nuclease</keyword>
<evidence type="ECO:0000256" key="1">
    <source>
        <dbReference type="ARBA" id="ARBA00022490"/>
    </source>
</evidence>
<reference evidence="9" key="1">
    <citation type="submission" date="2016-11" db="EMBL/GenBank/DDBJ databases">
        <authorList>
            <person name="Varghese N."/>
            <person name="Submissions S."/>
        </authorList>
    </citation>
    <scope>NUCLEOTIDE SEQUENCE [LARGE SCALE GENOMIC DNA]</scope>
    <source>
        <strain evidence="9">UWOS</strain>
    </source>
</reference>
<evidence type="ECO:0000256" key="2">
    <source>
        <dbReference type="ARBA" id="ARBA00022722"/>
    </source>
</evidence>
<keyword evidence="9" id="KW-1185">Reference proteome</keyword>
<dbReference type="InterPro" id="IPR020579">
    <property type="entry name" value="Exonuc_VII_lsu_C"/>
</dbReference>
<organism evidence="8 9">
    <name type="scientific">Fibrobacter intestinalis</name>
    <dbReference type="NCBI Taxonomy" id="28122"/>
    <lineage>
        <taxon>Bacteria</taxon>
        <taxon>Pseudomonadati</taxon>
        <taxon>Fibrobacterota</taxon>
        <taxon>Fibrobacteria</taxon>
        <taxon>Fibrobacterales</taxon>
        <taxon>Fibrobacteraceae</taxon>
        <taxon>Fibrobacter</taxon>
    </lineage>
</organism>
<dbReference type="PANTHER" id="PTHR30008">
    <property type="entry name" value="EXODEOXYRIBONUCLEASE 7 LARGE SUBUNIT"/>
    <property type="match status" value="1"/>
</dbReference>
<protein>
    <recommendedName>
        <fullName evidence="5">Exodeoxyribonuclease 7 large subunit</fullName>
        <ecNumber evidence="5">3.1.11.6</ecNumber>
    </recommendedName>
</protein>
<dbReference type="GO" id="GO:0005737">
    <property type="term" value="C:cytoplasm"/>
    <property type="evidence" value="ECO:0007669"/>
    <property type="project" value="UniProtKB-SubCell"/>
</dbReference>
<dbReference type="EMBL" id="FRAW01000010">
    <property type="protein sequence ID" value="SHK57548.1"/>
    <property type="molecule type" value="Genomic_DNA"/>
</dbReference>
<dbReference type="GO" id="GO:0003676">
    <property type="term" value="F:nucleic acid binding"/>
    <property type="evidence" value="ECO:0007669"/>
    <property type="project" value="InterPro"/>
</dbReference>
<keyword evidence="3 5" id="KW-0378">Hydrolase</keyword>
<dbReference type="NCBIfam" id="TIGR00237">
    <property type="entry name" value="xseA"/>
    <property type="match status" value="1"/>
</dbReference>
<feature type="domain" description="Exonuclease VII large subunit C-terminal" evidence="6">
    <location>
        <begin position="137"/>
        <end position="427"/>
    </location>
</feature>
<dbReference type="PANTHER" id="PTHR30008:SF0">
    <property type="entry name" value="EXODEOXYRIBONUCLEASE 7 LARGE SUBUNIT"/>
    <property type="match status" value="1"/>
</dbReference>
<dbReference type="GO" id="GO:0009318">
    <property type="term" value="C:exodeoxyribonuclease VII complex"/>
    <property type="evidence" value="ECO:0007669"/>
    <property type="project" value="UniProtKB-UniRule"/>
</dbReference>
<name>A0A1M6TLB2_9BACT</name>
<evidence type="ECO:0000256" key="4">
    <source>
        <dbReference type="ARBA" id="ARBA00022839"/>
    </source>
</evidence>
<keyword evidence="1" id="KW-0963">Cytoplasm</keyword>
<evidence type="ECO:0000259" key="6">
    <source>
        <dbReference type="Pfam" id="PF02601"/>
    </source>
</evidence>
<evidence type="ECO:0000313" key="9">
    <source>
        <dbReference type="Proteomes" id="UP000184275"/>
    </source>
</evidence>
<dbReference type="GO" id="GO:0008855">
    <property type="term" value="F:exodeoxyribonuclease VII activity"/>
    <property type="evidence" value="ECO:0007669"/>
    <property type="project" value="UniProtKB-UniRule"/>
</dbReference>
<dbReference type="InterPro" id="IPR003753">
    <property type="entry name" value="Exonuc_VII_L"/>
</dbReference>
<proteinExistence type="inferred from homology"/>
<evidence type="ECO:0000256" key="5">
    <source>
        <dbReference type="RuleBase" id="RU004355"/>
    </source>
</evidence>
<evidence type="ECO:0000256" key="3">
    <source>
        <dbReference type="ARBA" id="ARBA00022801"/>
    </source>
</evidence>
<gene>
    <name evidence="8" type="ORF">SAMN05720469_11044</name>
</gene>
<dbReference type="InterPro" id="IPR025824">
    <property type="entry name" value="OB-fold_nuc-bd_dom"/>
</dbReference>
<evidence type="ECO:0000259" key="7">
    <source>
        <dbReference type="Pfam" id="PF13742"/>
    </source>
</evidence>
<dbReference type="Pfam" id="PF02601">
    <property type="entry name" value="Exonuc_VII_L"/>
    <property type="match status" value="1"/>
</dbReference>
<keyword evidence="4 5" id="KW-0269">Exonuclease</keyword>
<dbReference type="GO" id="GO:0006308">
    <property type="term" value="P:DNA catabolic process"/>
    <property type="evidence" value="ECO:0007669"/>
    <property type="project" value="UniProtKB-UniRule"/>
</dbReference>
<comment type="similarity">
    <text evidence="5">Belongs to the XseA family.</text>
</comment>
<feature type="domain" description="OB-fold nucleic acid binding" evidence="7">
    <location>
        <begin position="6"/>
        <end position="112"/>
    </location>
</feature>
<comment type="subcellular location">
    <subcellularLocation>
        <location evidence="5">Cytoplasm</location>
    </subcellularLocation>
</comment>
<comment type="catalytic activity">
    <reaction evidence="5">
        <text>Exonucleolytic cleavage in either 5'- to 3'- or 3'- to 5'-direction to yield nucleoside 5'-phosphates.</text>
        <dbReference type="EC" id="3.1.11.6"/>
    </reaction>
</comment>
<accession>A0A1M6TLB2</accession>
<evidence type="ECO:0000313" key="8">
    <source>
        <dbReference type="EMBL" id="SHK57548.1"/>
    </source>
</evidence>
<dbReference type="Proteomes" id="UP000184275">
    <property type="component" value="Unassembled WGS sequence"/>
</dbReference>
<dbReference type="RefSeq" id="WP_073303660.1">
    <property type="nucleotide sequence ID" value="NZ_FRAW01000010.1"/>
</dbReference>
<dbReference type="Pfam" id="PF13742">
    <property type="entry name" value="tRNA_anti_2"/>
    <property type="match status" value="1"/>
</dbReference>
<sequence>MEKSFAVSKYLSAVKKLVTTQIPPVWVNGVLTQVTERGRMVYLSLAEFVEGDVKPIAKVDLYMYAGEFAQMRARTSALPIPFKFSEGLKVSLLVEADFYIGSGKFQCHVTNIDPNFTVGELTLTRQAILQRLQKENLLDKNKSLPLAALPYKIGLITGEKTAAFKDFTTTLASSGYAFDIIPVYAKMQGNETETTVLEALGKLRQMPELDAVCIVRGGGSKTDLNYFDSEALCRAIAIFPVPVFTGIGHQIDESLVDKVAYRSCITPTDCAKFLVARAEDASRRLREKILQIASAAQQKLSRSTNRLSKMETSISVLFERRIAGERQKLDAVAKNIARAPERIFFREREKIQRNLEGLQIGAQKIIALQKAKFEIVETKVNSHDPKRILARGFAYATAAGKGLVKSKSEVQSGDEILMHFADGNVSVVAK</sequence>